<evidence type="ECO:0000256" key="4">
    <source>
        <dbReference type="ARBA" id="ARBA00022741"/>
    </source>
</evidence>
<comment type="subcellular location">
    <subcellularLocation>
        <location evidence="2">Cell surface</location>
    </subcellularLocation>
    <subcellularLocation>
        <location evidence="9">Cytoplasm</location>
    </subcellularLocation>
    <subcellularLocation>
        <location evidence="8">Secreted</location>
        <location evidence="8">Capsule</location>
    </subcellularLocation>
    <subcellularLocation>
        <location evidence="1">Secreted</location>
        <location evidence="1">Cell wall</location>
    </subcellularLocation>
</comment>
<dbReference type="NCBIfam" id="NF009488">
    <property type="entry name" value="PRK12850.1"/>
    <property type="match status" value="1"/>
</dbReference>
<evidence type="ECO:0000256" key="10">
    <source>
        <dbReference type="RuleBase" id="RU000418"/>
    </source>
</evidence>
<evidence type="ECO:0000313" key="13">
    <source>
        <dbReference type="Proteomes" id="UP000003111"/>
    </source>
</evidence>
<dbReference type="CDD" id="cd03344">
    <property type="entry name" value="GroEL"/>
    <property type="match status" value="1"/>
</dbReference>
<keyword evidence="9" id="KW-0963">Cytoplasm</keyword>
<feature type="binding site" evidence="9">
    <location>
        <begin position="29"/>
        <end position="32"/>
    </location>
    <ligand>
        <name>ATP</name>
        <dbReference type="ChEBI" id="CHEBI:30616"/>
    </ligand>
</feature>
<dbReference type="GO" id="GO:0009408">
    <property type="term" value="P:response to heat"/>
    <property type="evidence" value="ECO:0007669"/>
    <property type="project" value="UniProtKB-ARBA"/>
</dbReference>
<comment type="function">
    <text evidence="9 11">Together with its co-chaperonin GroES, plays an essential role in assisting protein folding. The GroEL-GroES system forms a nano-cage that allows encapsulation of the non-native substrate proteins and provides a physical environment optimized to promote and accelerate protein folding.</text>
</comment>
<dbReference type="GO" id="GO:0051082">
    <property type="term" value="F:unfolded protein binding"/>
    <property type="evidence" value="ECO:0007669"/>
    <property type="project" value="UniProtKB-UniRule"/>
</dbReference>
<dbReference type="RefSeq" id="WP_007076814.1">
    <property type="nucleotide sequence ID" value="NZ_CM001024.1"/>
</dbReference>
<keyword evidence="5 9" id="KW-0067">ATP-binding</keyword>
<dbReference type="NCBIfam" id="NF009489">
    <property type="entry name" value="PRK12851.1"/>
    <property type="match status" value="1"/>
</dbReference>
<dbReference type="InterPro" id="IPR002423">
    <property type="entry name" value="Cpn60/GroEL/TCP-1"/>
</dbReference>
<keyword evidence="13" id="KW-1185">Reference proteome</keyword>
<dbReference type="PROSITE" id="PS00296">
    <property type="entry name" value="CHAPERONINS_CPN60"/>
    <property type="match status" value="1"/>
</dbReference>
<keyword evidence="6 9" id="KW-0143">Chaperone</keyword>
<feature type="binding site" evidence="9">
    <location>
        <position position="413"/>
    </location>
    <ligand>
        <name>ATP</name>
        <dbReference type="ChEBI" id="CHEBI:30616"/>
    </ligand>
</feature>
<comment type="caution">
    <text evidence="12">The sequence shown here is derived from an EMBL/GenBank/DDBJ whole genome shotgun (WGS) entry which is preliminary data.</text>
</comment>
<evidence type="ECO:0000256" key="9">
    <source>
        <dbReference type="HAMAP-Rule" id="MF_00600"/>
    </source>
</evidence>
<gene>
    <name evidence="9 12" type="primary">groL</name>
    <name evidence="9" type="synonym">groEL</name>
    <name evidence="12" type="ORF">HMPREF0063_11722</name>
</gene>
<organism evidence="12 13">
    <name type="scientific">Aeromicrobium marinum DSM 15272</name>
    <dbReference type="NCBI Taxonomy" id="585531"/>
    <lineage>
        <taxon>Bacteria</taxon>
        <taxon>Bacillati</taxon>
        <taxon>Actinomycetota</taxon>
        <taxon>Actinomycetes</taxon>
        <taxon>Propionibacteriales</taxon>
        <taxon>Nocardioidaceae</taxon>
        <taxon>Aeromicrobium</taxon>
    </lineage>
</organism>
<comment type="caution">
    <text evidence="9">Lacks conserved residue(s) required for the propagation of feature annotation.</text>
</comment>
<dbReference type="Pfam" id="PF00118">
    <property type="entry name" value="Cpn60_TCP1"/>
    <property type="match status" value="1"/>
</dbReference>
<dbReference type="EC" id="5.6.1.7" evidence="9"/>
<dbReference type="NCBIfam" id="NF009487">
    <property type="entry name" value="PRK12849.1"/>
    <property type="match status" value="1"/>
</dbReference>
<dbReference type="InterPro" id="IPR027410">
    <property type="entry name" value="TCP-1-like_intermed_sf"/>
</dbReference>
<evidence type="ECO:0000256" key="1">
    <source>
        <dbReference type="ARBA" id="ARBA00004191"/>
    </source>
</evidence>
<dbReference type="eggNOG" id="COG0459">
    <property type="taxonomic scope" value="Bacteria"/>
</dbReference>
<dbReference type="GO" id="GO:0042603">
    <property type="term" value="C:capsule"/>
    <property type="evidence" value="ECO:0007669"/>
    <property type="project" value="UniProtKB-SubCell"/>
</dbReference>
<dbReference type="SUPFAM" id="SSF48592">
    <property type="entry name" value="GroEL equatorial domain-like"/>
    <property type="match status" value="1"/>
</dbReference>
<reference evidence="12" key="1">
    <citation type="submission" date="2010-08" db="EMBL/GenBank/DDBJ databases">
        <authorList>
            <person name="Muzny D."/>
            <person name="Qin X."/>
            <person name="Buhay C."/>
            <person name="Dugan-Rocha S."/>
            <person name="Ding Y."/>
            <person name="Chen G."/>
            <person name="Hawes A."/>
            <person name="Holder M."/>
            <person name="Jhangiani S."/>
            <person name="Johnson A."/>
            <person name="Khan Z."/>
            <person name="Li Z."/>
            <person name="Liu W."/>
            <person name="Liu X."/>
            <person name="Perez L."/>
            <person name="Shen H."/>
            <person name="Wang Q."/>
            <person name="Watt J."/>
            <person name="Xi L."/>
            <person name="Xin Y."/>
            <person name="Zhou J."/>
            <person name="Deng J."/>
            <person name="Jiang H."/>
            <person name="Liu Y."/>
            <person name="Qu J."/>
            <person name="Song X.-Z."/>
            <person name="Zhang L."/>
            <person name="Villasana D."/>
            <person name="Johnson A."/>
            <person name="Liu J."/>
            <person name="Liyanage D."/>
            <person name="Lorensuhewa L."/>
            <person name="Robinson T."/>
            <person name="Song A."/>
            <person name="Song B.-B."/>
            <person name="Dinh H."/>
            <person name="Thornton R."/>
            <person name="Coyle M."/>
            <person name="Francisco L."/>
            <person name="Jackson L."/>
            <person name="Javaid M."/>
            <person name="Korchina V."/>
            <person name="Kovar C."/>
            <person name="Mata R."/>
            <person name="Mathew T."/>
            <person name="Ngo R."/>
            <person name="Nguyen L."/>
            <person name="Nguyen N."/>
            <person name="Okwuonu G."/>
            <person name="Ongeri F."/>
            <person name="Pham C."/>
            <person name="Simmons D."/>
            <person name="Wilczek-Boney K."/>
            <person name="Hale W."/>
            <person name="Jakkamsetti A."/>
            <person name="Pham P."/>
            <person name="Ruth R."/>
            <person name="San Lucas F."/>
            <person name="Warren J."/>
            <person name="Zhang J."/>
            <person name="Zhao Z."/>
            <person name="Zhou C."/>
            <person name="Zhu D."/>
            <person name="Lee S."/>
            <person name="Bess C."/>
            <person name="Blankenburg K."/>
            <person name="Forbes L."/>
            <person name="Fu Q."/>
            <person name="Gubbala S."/>
            <person name="Hirani K."/>
            <person name="Jayaseelan J.C."/>
            <person name="Lara F."/>
            <person name="Munidasa M."/>
            <person name="Palculict T."/>
            <person name="Patil S."/>
            <person name="Pu L.-L."/>
            <person name="Saada N."/>
            <person name="Tang L."/>
            <person name="Weissenberger G."/>
            <person name="Zhu Y."/>
            <person name="Hemphill L."/>
            <person name="Shang Y."/>
            <person name="Youmans B."/>
            <person name="Ayvaz T."/>
            <person name="Ross M."/>
            <person name="Santibanez J."/>
            <person name="Aqrawi P."/>
            <person name="Gross S."/>
            <person name="Joshi V."/>
            <person name="Fowler G."/>
            <person name="Nazareth L."/>
            <person name="Reid J."/>
            <person name="Worley K."/>
            <person name="Petrosino J."/>
            <person name="Highlander S."/>
            <person name="Gibbs R."/>
        </authorList>
    </citation>
    <scope>NUCLEOTIDE SEQUENCE [LARGE SCALE GENOMIC DNA]</scope>
    <source>
        <strain evidence="12">DSM 15272</strain>
    </source>
</reference>
<evidence type="ECO:0000256" key="7">
    <source>
        <dbReference type="ARBA" id="ARBA00023235"/>
    </source>
</evidence>
<keyword evidence="4 9" id="KW-0547">Nucleotide-binding</keyword>
<dbReference type="GO" id="GO:0042026">
    <property type="term" value="P:protein refolding"/>
    <property type="evidence" value="ECO:0007669"/>
    <property type="project" value="UniProtKB-UniRule"/>
</dbReference>
<dbReference type="GO" id="GO:0140662">
    <property type="term" value="F:ATP-dependent protein folding chaperone"/>
    <property type="evidence" value="ECO:0007669"/>
    <property type="project" value="InterPro"/>
</dbReference>
<dbReference type="Proteomes" id="UP000003111">
    <property type="component" value="Unassembled WGS sequence"/>
</dbReference>
<dbReference type="NCBIfam" id="NF000592">
    <property type="entry name" value="PRK00013.1"/>
    <property type="match status" value="1"/>
</dbReference>
<evidence type="ECO:0000256" key="8">
    <source>
        <dbReference type="ARBA" id="ARBA00025702"/>
    </source>
</evidence>
<keyword evidence="7 9" id="KW-0413">Isomerase</keyword>
<evidence type="ECO:0000256" key="2">
    <source>
        <dbReference type="ARBA" id="ARBA00004241"/>
    </source>
</evidence>
<dbReference type="HOGENOM" id="CLU_016503_3_0_11"/>
<protein>
    <recommendedName>
        <fullName evidence="9">Chaperonin GroEL</fullName>
        <ecNumber evidence="9">5.6.1.7</ecNumber>
    </recommendedName>
    <alternativeName>
        <fullName evidence="9">60 kDa chaperonin</fullName>
    </alternativeName>
    <alternativeName>
        <fullName evidence="9">Chaperonin-60</fullName>
        <shortName evidence="9">Cpn60</shortName>
    </alternativeName>
</protein>
<dbReference type="SUPFAM" id="SSF52029">
    <property type="entry name" value="GroEL apical domain-like"/>
    <property type="match status" value="1"/>
</dbReference>
<dbReference type="AlphaFoldDB" id="E2SDD6"/>
<dbReference type="GO" id="GO:0005524">
    <property type="term" value="F:ATP binding"/>
    <property type="evidence" value="ECO:0007669"/>
    <property type="project" value="UniProtKB-UniRule"/>
</dbReference>
<dbReference type="SUPFAM" id="SSF54849">
    <property type="entry name" value="GroEL-intermediate domain like"/>
    <property type="match status" value="1"/>
</dbReference>
<feature type="binding site" evidence="9">
    <location>
        <position position="493"/>
    </location>
    <ligand>
        <name>ATP</name>
        <dbReference type="ChEBI" id="CHEBI:30616"/>
    </ligand>
</feature>
<dbReference type="Gene3D" id="3.50.7.10">
    <property type="entry name" value="GroEL"/>
    <property type="match status" value="1"/>
</dbReference>
<dbReference type="InterPro" id="IPR001844">
    <property type="entry name" value="Cpn60/GroEL"/>
</dbReference>
<dbReference type="GO" id="GO:0016853">
    <property type="term" value="F:isomerase activity"/>
    <property type="evidence" value="ECO:0007669"/>
    <property type="project" value="UniProtKB-KW"/>
</dbReference>
<dbReference type="FunFam" id="3.50.7.10:FF:000001">
    <property type="entry name" value="60 kDa chaperonin"/>
    <property type="match status" value="1"/>
</dbReference>
<dbReference type="InterPro" id="IPR027413">
    <property type="entry name" value="GROEL-like_equatorial_sf"/>
</dbReference>
<accession>E2SDD6</accession>
<name>E2SDD6_9ACTN</name>
<dbReference type="InterPro" id="IPR018370">
    <property type="entry name" value="Chaperonin_Cpn60_CS"/>
</dbReference>
<dbReference type="GO" id="GO:0009986">
    <property type="term" value="C:cell surface"/>
    <property type="evidence" value="ECO:0007669"/>
    <property type="project" value="UniProtKB-SubCell"/>
</dbReference>
<dbReference type="GO" id="GO:0005737">
    <property type="term" value="C:cytoplasm"/>
    <property type="evidence" value="ECO:0007669"/>
    <property type="project" value="UniProtKB-SubCell"/>
</dbReference>
<comment type="similarity">
    <text evidence="3 9 10">Belongs to the chaperonin (HSP60) family.</text>
</comment>
<sequence length="543" mass="56619">MAKTIAFNEEARRGLERGMNQLADAVKVTLGPKGRNVVLEKKWGAPTITNDGVSIAKEIELEDPYEKIGAELVKEVAKKTDDVAGDGTTTATVLAQALVREGLRNVAAGANPIALKKGIEAAVEAISSQLLSLAKDIETKEQIAATASISAADTTVGDIIAEALDKVGKEGVITVEESNTFGLDLELTEGMRFDKGHLSGYFVTDPERQETVLEDPYLLIVNSKITSVKDLVPVLEKVMQSGKPLVIIAEDVEGEALATLIVNKMRGTFKSVAIKAPGFGDRRKAILADIAILTGGEVISEEVGLKLENADLTLLGTARKVVTTKDETTIVEGGGDESQIAGRVSQIKAEIENSDSDYDREKLQERLAKLAGGVAVIKVGAATEVELKERKHRIEDAVRNAKAAVEEGVVAGGGVALVQATKLAFEKLELVGDEATGANIVRVAASAPLKQIAVNAGLEGGVVAEKVANLEPGHGLNAATGEYVDLIAAGIIDPAKVTRSALQNAASIAALFLTTEAVVADKPEPAPAGGGAPDMGDMGGMGF</sequence>
<dbReference type="PRINTS" id="PR00298">
    <property type="entry name" value="CHAPERONIN60"/>
</dbReference>
<proteinExistence type="inferred from homology"/>
<evidence type="ECO:0000256" key="3">
    <source>
        <dbReference type="ARBA" id="ARBA00006607"/>
    </source>
</evidence>
<evidence type="ECO:0000313" key="12">
    <source>
        <dbReference type="EMBL" id="EFQ82513.1"/>
    </source>
</evidence>
<evidence type="ECO:0000256" key="6">
    <source>
        <dbReference type="ARBA" id="ARBA00023186"/>
    </source>
</evidence>
<dbReference type="HAMAP" id="MF_00600">
    <property type="entry name" value="CH60"/>
    <property type="match status" value="1"/>
</dbReference>
<dbReference type="InterPro" id="IPR027409">
    <property type="entry name" value="GroEL-like_apical_dom_sf"/>
</dbReference>
<comment type="subunit">
    <text evidence="9 11">Forms a cylinder of 14 subunits composed of two heptameric rings stacked back-to-back. Interacts with the co-chaperonin GroES.</text>
</comment>
<feature type="binding site" evidence="9">
    <location>
        <begin position="86"/>
        <end position="90"/>
    </location>
    <ligand>
        <name>ATP</name>
        <dbReference type="ChEBI" id="CHEBI:30616"/>
    </ligand>
</feature>
<evidence type="ECO:0000256" key="11">
    <source>
        <dbReference type="RuleBase" id="RU000419"/>
    </source>
</evidence>
<dbReference type="PANTHER" id="PTHR45633">
    <property type="entry name" value="60 KDA HEAT SHOCK PROTEIN, MITOCHONDRIAL"/>
    <property type="match status" value="1"/>
</dbReference>
<dbReference type="STRING" id="585531.HMPREF0063_11722"/>
<dbReference type="Gene3D" id="1.10.560.10">
    <property type="entry name" value="GroEL-like equatorial domain"/>
    <property type="match status" value="1"/>
</dbReference>
<evidence type="ECO:0000256" key="5">
    <source>
        <dbReference type="ARBA" id="ARBA00022840"/>
    </source>
</evidence>
<feature type="binding site" evidence="9">
    <location>
        <begin position="477"/>
        <end position="479"/>
    </location>
    <ligand>
        <name>ATP</name>
        <dbReference type="ChEBI" id="CHEBI:30616"/>
    </ligand>
</feature>
<dbReference type="EMBL" id="ACLF03000006">
    <property type="protein sequence ID" value="EFQ82513.1"/>
    <property type="molecule type" value="Genomic_DNA"/>
</dbReference>
<dbReference type="OrthoDB" id="9766614at2"/>
<dbReference type="Gene3D" id="3.30.260.10">
    <property type="entry name" value="TCP-1-like chaperonin intermediate domain"/>
    <property type="match status" value="1"/>
</dbReference>
<dbReference type="NCBIfam" id="TIGR02348">
    <property type="entry name" value="GroEL"/>
    <property type="match status" value="1"/>
</dbReference>